<dbReference type="InterPro" id="IPR029063">
    <property type="entry name" value="SAM-dependent_MTases_sf"/>
</dbReference>
<evidence type="ECO:0000259" key="1">
    <source>
        <dbReference type="Pfam" id="PF05050"/>
    </source>
</evidence>
<dbReference type="InterPro" id="IPR052514">
    <property type="entry name" value="SAM-dependent_MTase"/>
</dbReference>
<dbReference type="Pfam" id="PF05050">
    <property type="entry name" value="Methyltransf_21"/>
    <property type="match status" value="1"/>
</dbReference>
<protein>
    <recommendedName>
        <fullName evidence="1">Methyltransferase FkbM domain-containing protein</fullName>
    </recommendedName>
</protein>
<gene>
    <name evidence="2" type="ORF">A2228_02760</name>
</gene>
<reference evidence="2 3" key="1">
    <citation type="journal article" date="2016" name="Nat. Commun.">
        <title>Thousands of microbial genomes shed light on interconnected biogeochemical processes in an aquifer system.</title>
        <authorList>
            <person name="Anantharaman K."/>
            <person name="Brown C.T."/>
            <person name="Hug L.A."/>
            <person name="Sharon I."/>
            <person name="Castelle C.J."/>
            <person name="Probst A.J."/>
            <person name="Thomas B.C."/>
            <person name="Singh A."/>
            <person name="Wilkins M.J."/>
            <person name="Karaoz U."/>
            <person name="Brodie E.L."/>
            <person name="Williams K.H."/>
            <person name="Hubbard S.S."/>
            <person name="Banfield J.F."/>
        </authorList>
    </citation>
    <scope>NUCLEOTIDE SEQUENCE [LARGE SCALE GENOMIC DNA]</scope>
</reference>
<dbReference type="NCBIfam" id="TIGR01444">
    <property type="entry name" value="fkbM_fam"/>
    <property type="match status" value="1"/>
</dbReference>
<accession>A0A1F5F433</accession>
<name>A0A1F5F433_9BACT</name>
<feature type="domain" description="Methyltransferase FkbM" evidence="1">
    <location>
        <begin position="146"/>
        <end position="200"/>
    </location>
</feature>
<dbReference type="EMBL" id="MFAK01000036">
    <property type="protein sequence ID" value="OGD74407.1"/>
    <property type="molecule type" value="Genomic_DNA"/>
</dbReference>
<evidence type="ECO:0000313" key="3">
    <source>
        <dbReference type="Proteomes" id="UP000176191"/>
    </source>
</evidence>
<organism evidence="2 3">
    <name type="scientific">Candidatus Collierbacteria bacterium RIFOXYA2_FULL_46_10</name>
    <dbReference type="NCBI Taxonomy" id="1817726"/>
    <lineage>
        <taxon>Bacteria</taxon>
        <taxon>Candidatus Collieribacteriota</taxon>
    </lineage>
</organism>
<dbReference type="InterPro" id="IPR006342">
    <property type="entry name" value="FkbM_mtfrase"/>
</dbReference>
<comment type="caution">
    <text evidence="2">The sequence shown here is derived from an EMBL/GenBank/DDBJ whole genome shotgun (WGS) entry which is preliminary data.</text>
</comment>
<dbReference type="PANTHER" id="PTHR34203">
    <property type="entry name" value="METHYLTRANSFERASE, FKBM FAMILY PROTEIN"/>
    <property type="match status" value="1"/>
</dbReference>
<proteinExistence type="predicted"/>
<sequence length="222" mass="25098">MQSARIGKYLVSYENAEEFNEIRKEVWTKHAYYTDGIEPKLIVDAGAHIGLVSLYFAQIYPKARILAYEPDRQNFALLTKNIQENQLTQVSCINAAIAPKSGEITLQEPIFTNEWRSGVGIVCGGWRGVLHTRGFLVLAVGINQILPGVDLIKMDIEGMEYEVLERAELNEVKTIMVEVHPRKGKQVAKIEKKLQKAGFEIERKEDSSRWGKGLSLIVARRV</sequence>
<evidence type="ECO:0000313" key="2">
    <source>
        <dbReference type="EMBL" id="OGD74407.1"/>
    </source>
</evidence>
<dbReference type="PANTHER" id="PTHR34203:SF15">
    <property type="entry name" value="SLL1173 PROTEIN"/>
    <property type="match status" value="1"/>
</dbReference>
<dbReference type="Proteomes" id="UP000176191">
    <property type="component" value="Unassembled WGS sequence"/>
</dbReference>
<dbReference type="Gene3D" id="3.40.50.150">
    <property type="entry name" value="Vaccinia Virus protein VP39"/>
    <property type="match status" value="1"/>
</dbReference>
<dbReference type="SUPFAM" id="SSF53335">
    <property type="entry name" value="S-adenosyl-L-methionine-dependent methyltransferases"/>
    <property type="match status" value="1"/>
</dbReference>
<dbReference type="AlphaFoldDB" id="A0A1F5F433"/>